<gene>
    <name evidence="3" type="ORF">COW36_05510</name>
</gene>
<dbReference type="InterPro" id="IPR011042">
    <property type="entry name" value="6-blade_b-propeller_TolB-like"/>
</dbReference>
<dbReference type="GO" id="GO:0061630">
    <property type="term" value="F:ubiquitin protein ligase activity"/>
    <property type="evidence" value="ECO:0007669"/>
    <property type="project" value="TreeGrafter"/>
</dbReference>
<reference evidence="3 4" key="1">
    <citation type="submission" date="2017-09" db="EMBL/GenBank/DDBJ databases">
        <title>Depth-based differentiation of microbial function through sediment-hosted aquifers and enrichment of novel symbionts in the deep terrestrial subsurface.</title>
        <authorList>
            <person name="Probst A.J."/>
            <person name="Ladd B."/>
            <person name="Jarett J.K."/>
            <person name="Geller-Mcgrath D.E."/>
            <person name="Sieber C.M."/>
            <person name="Emerson J.B."/>
            <person name="Anantharaman K."/>
            <person name="Thomas B.C."/>
            <person name="Malmstrom R."/>
            <person name="Stieglmeier M."/>
            <person name="Klingl A."/>
            <person name="Woyke T."/>
            <person name="Ryan C.M."/>
            <person name="Banfield J.F."/>
        </authorList>
    </citation>
    <scope>NUCLEOTIDE SEQUENCE [LARGE SCALE GENOMIC DNA]</scope>
    <source>
        <strain evidence="3">CG17_big_fil_post_rev_8_21_14_2_50_48_46</strain>
    </source>
</reference>
<dbReference type="GO" id="GO:0000155">
    <property type="term" value="F:phosphorelay sensor kinase activity"/>
    <property type="evidence" value="ECO:0007669"/>
    <property type="project" value="InterPro"/>
</dbReference>
<dbReference type="GO" id="GO:0000209">
    <property type="term" value="P:protein polyubiquitination"/>
    <property type="evidence" value="ECO:0007669"/>
    <property type="project" value="TreeGrafter"/>
</dbReference>
<dbReference type="Gene3D" id="3.30.70.1110">
    <property type="entry name" value="Histidine kinase CheA-like, P2 response regulator-binding domain"/>
    <property type="match status" value="1"/>
</dbReference>
<dbReference type="Pfam" id="PF07194">
    <property type="entry name" value="P2"/>
    <property type="match status" value="1"/>
</dbReference>
<dbReference type="InterPro" id="IPR050952">
    <property type="entry name" value="TRIM-NHL_E3_ligases"/>
</dbReference>
<dbReference type="InterPro" id="IPR035891">
    <property type="entry name" value="CheY-binding_CheA"/>
</dbReference>
<evidence type="ECO:0000313" key="4">
    <source>
        <dbReference type="Proteomes" id="UP000231019"/>
    </source>
</evidence>
<proteinExistence type="predicted"/>
<dbReference type="SUPFAM" id="SSF63829">
    <property type="entry name" value="Calcium-dependent phosphotriesterase"/>
    <property type="match status" value="1"/>
</dbReference>
<evidence type="ECO:0000313" key="3">
    <source>
        <dbReference type="EMBL" id="PIW18225.1"/>
    </source>
</evidence>
<comment type="caution">
    <text evidence="3">The sequence shown here is derived from an EMBL/GenBank/DDBJ whole genome shotgun (WGS) entry which is preliminary data.</text>
</comment>
<evidence type="ECO:0000256" key="1">
    <source>
        <dbReference type="SAM" id="MobiDB-lite"/>
    </source>
</evidence>
<dbReference type="InterPro" id="IPR015943">
    <property type="entry name" value="WD40/YVTN_repeat-like_dom_sf"/>
</dbReference>
<feature type="region of interest" description="Disordered" evidence="1">
    <location>
        <begin position="422"/>
        <end position="457"/>
    </location>
</feature>
<protein>
    <recommendedName>
        <fullName evidence="2">Chemotaxis protein CheA P2 response regulator-binding domain-containing protein</fullName>
    </recommendedName>
</protein>
<dbReference type="Gene3D" id="2.130.10.10">
    <property type="entry name" value="YVTN repeat-like/Quinoprotein amine dehydrogenase"/>
    <property type="match status" value="1"/>
</dbReference>
<dbReference type="SUPFAM" id="SSF101898">
    <property type="entry name" value="NHL repeat"/>
    <property type="match status" value="1"/>
</dbReference>
<name>A0A2M7G806_9BACT</name>
<evidence type="ECO:0000259" key="2">
    <source>
        <dbReference type="Pfam" id="PF07194"/>
    </source>
</evidence>
<organism evidence="3 4">
    <name type="scientific">bacterium (Candidatus Blackallbacteria) CG17_big_fil_post_rev_8_21_14_2_50_48_46</name>
    <dbReference type="NCBI Taxonomy" id="2014261"/>
    <lineage>
        <taxon>Bacteria</taxon>
        <taxon>Candidatus Blackallbacteria</taxon>
    </lineage>
</organism>
<dbReference type="PANTHER" id="PTHR24104">
    <property type="entry name" value="E3 UBIQUITIN-PROTEIN LIGASE NHLRC1-RELATED"/>
    <property type="match status" value="1"/>
</dbReference>
<dbReference type="InterPro" id="IPR037052">
    <property type="entry name" value="CheA-like_P2_sf"/>
</dbReference>
<dbReference type="Gene3D" id="2.120.10.30">
    <property type="entry name" value="TolB, C-terminal domain"/>
    <property type="match status" value="2"/>
</dbReference>
<dbReference type="Proteomes" id="UP000231019">
    <property type="component" value="Unassembled WGS sequence"/>
</dbReference>
<dbReference type="InterPro" id="IPR010808">
    <property type="entry name" value="CheA_P2-bd"/>
</dbReference>
<dbReference type="SUPFAM" id="SSF51004">
    <property type="entry name" value="C-terminal (heme d1) domain of cytochrome cd1-nitrite reductase"/>
    <property type="match status" value="1"/>
</dbReference>
<feature type="domain" description="Chemotaxis protein CheA P2 response regulator-binding" evidence="2">
    <location>
        <begin position="1265"/>
        <end position="1342"/>
    </location>
</feature>
<dbReference type="SUPFAM" id="SSF55052">
    <property type="entry name" value="CheY-binding domain of CheA"/>
    <property type="match status" value="1"/>
</dbReference>
<sequence>MSIASPEDLKLIEKLIQRGLVERATLVGMLEAQKKAFEESHRTLSGTLYQLEPETGLLRVSDLASKQELAVYPLSASLTGSQWAPWATHRLLVKEDDGTQLFSVPLEKEATAGLVLSREGAWVLTQEGLQADWLGYGRSSLFPGNLRDRNQTGPWDLFFAADDSLFALADRGAGTVDVFSTQNHHKLAHFQVRPAGSHSGLNVAFDLRDQRLIMTDNTSTVLHVGNIATGQIEQIKPGLGMLGNLVMAPDFEHLYLLTLKPAQELLYLKISTWSVSKRIPLKGDLFRNQSEVPSDLLQLSPNQRFLLVMTFQNAPDPLTPVVSVIDTAQVKTLRRYALKDGSRPCQILFARPNPLQSYSQKNLKQMLLESGLVNEQTLFSLEQPEIEMIPPPVLHPSDLHQPQEFVPPPVLSPPVVARKPMPGPVAPAPAQAEPLPPAPPEPEAVKAPSKPSASEISLGPETESLIAKLLAEYFKLETGLEIMDFPRPWKLLQEEAVRIRPILEKSFDVPVELEKLHEGRSLKMTLRRRAVVLRQEQESWLKEHPDPIVPLQCPLCQQNLMNHWECQVCGYELENALRSFKARIASAEATTELENGNFVLPDPQGLRILELNSRKEIVWQLDPDQLSCEFPRDAVRMPDERLLVADSHRHQIYEVGLKGKIHWSMKTFESETHRLKNPVKISWRRTSSGELRYLIVDQGNHRVLEIDHESQICWSFGEQGVSGDDTAHLDSPTDLQFTPDRTWLITDANNGRVLELGEEGELEQIFERESYGLLRPVCAQRLWNGHTLIVDAEAYQILELDPLGVVKERITYYKTGMPTELRLLEPSRLIRLPNQDLILYNDRKAIQILPLQKKLIWFSTLDKLQLEAAKRSEYKPESAEAPPLQSQESPTREIPVQAAVEPLVPTPAAPKDAGAKFRRVSAQERLQALIQRPTAPKAHLESFDHSVVYTREGASLTEHSPYLIDQRHNGIVRIDRKGRVIWHFGYDLEQRLSRPQFLQVTSHSLVIADTGNNRVIEVSRLDKELLNEIKGPVSRRLNHPRSAMLLKNGNYLIADQYNQRLVEITPDNQTVWGFKRDELIASPQYAEELPDGSILFCDALLNRVTIIHRSGLVKWFYGNPIKGKGQLPGKQDRLFGPGYATRLENGNFLIADTRHHRVLEINPEGKLIWEYYGHARSNRLNPTWLARLENGNTLVSFFNHTRLVELSPKNASVWSYTLGKDVFQPPVAGDEDTLVQHEVEEIQTFYNAADRRVIQTAQASGQEVVELHIELMDGVQMKSVRASLIMMQVEEFGMVIKSFPPPEDLLADRFGRHLVLTCSLYKQFDRDQVAHKVSGIAEVLEVFAHDPDLNIH</sequence>
<dbReference type="EMBL" id="PFFQ01000013">
    <property type="protein sequence ID" value="PIW18225.1"/>
    <property type="molecule type" value="Genomic_DNA"/>
</dbReference>
<dbReference type="GO" id="GO:0043161">
    <property type="term" value="P:proteasome-mediated ubiquitin-dependent protein catabolic process"/>
    <property type="evidence" value="ECO:0007669"/>
    <property type="project" value="TreeGrafter"/>
</dbReference>
<dbReference type="PANTHER" id="PTHR24104:SF54">
    <property type="entry name" value="E3 UBIQUITIN-PROTEIN LIGASE TRIM32-LIKE"/>
    <property type="match status" value="1"/>
</dbReference>
<dbReference type="InterPro" id="IPR011048">
    <property type="entry name" value="Haem_d1_sf"/>
</dbReference>
<feature type="region of interest" description="Disordered" evidence="1">
    <location>
        <begin position="872"/>
        <end position="891"/>
    </location>
</feature>
<accession>A0A2M7G806</accession>